<feature type="region of interest" description="Disordered" evidence="7">
    <location>
        <begin position="1"/>
        <end position="27"/>
    </location>
</feature>
<keyword evidence="3 6" id="KW-0815">Transposition</keyword>
<dbReference type="Proteomes" id="UP000321328">
    <property type="component" value="Unassembled WGS sequence"/>
</dbReference>
<comment type="caution">
    <text evidence="8">The sequence shown here is derived from an EMBL/GenBank/DDBJ whole genome shotgun (WGS) entry which is preliminary data.</text>
</comment>
<evidence type="ECO:0000313" key="9">
    <source>
        <dbReference type="Proteomes" id="UP000321328"/>
    </source>
</evidence>
<evidence type="ECO:0000256" key="4">
    <source>
        <dbReference type="ARBA" id="ARBA00023125"/>
    </source>
</evidence>
<dbReference type="GO" id="GO:0006313">
    <property type="term" value="P:DNA transposition"/>
    <property type="evidence" value="ECO:0007669"/>
    <property type="project" value="UniProtKB-UniRule"/>
</dbReference>
<dbReference type="GO" id="GO:0004803">
    <property type="term" value="F:transposase activity"/>
    <property type="evidence" value="ECO:0007669"/>
    <property type="project" value="UniProtKB-UniRule"/>
</dbReference>
<keyword evidence="6" id="KW-0814">Transposable element</keyword>
<evidence type="ECO:0000256" key="5">
    <source>
        <dbReference type="ARBA" id="ARBA00023172"/>
    </source>
</evidence>
<keyword evidence="5 6" id="KW-0233">DNA recombination</keyword>
<reference evidence="8 9" key="1">
    <citation type="submission" date="2019-07" db="EMBL/GenBank/DDBJ databases">
        <title>Whole genome shotgun sequence of Pseudonocardia asaccharolytica NBRC 16224.</title>
        <authorList>
            <person name="Hosoyama A."/>
            <person name="Uohara A."/>
            <person name="Ohji S."/>
            <person name="Ichikawa N."/>
        </authorList>
    </citation>
    <scope>NUCLEOTIDE SEQUENCE [LARGE SCALE GENOMIC DNA]</scope>
    <source>
        <strain evidence="8 9">NBRC 16224</strain>
    </source>
</reference>
<evidence type="ECO:0000256" key="7">
    <source>
        <dbReference type="SAM" id="MobiDB-lite"/>
    </source>
</evidence>
<gene>
    <name evidence="8" type="ORF">PA7_29150</name>
</gene>
<dbReference type="Pfam" id="PF00872">
    <property type="entry name" value="Transposase_mut"/>
    <property type="match status" value="1"/>
</dbReference>
<evidence type="ECO:0000256" key="3">
    <source>
        <dbReference type="ARBA" id="ARBA00022578"/>
    </source>
</evidence>
<dbReference type="InterPro" id="IPR001207">
    <property type="entry name" value="Transposase_mutator"/>
</dbReference>
<dbReference type="PANTHER" id="PTHR33217:SF8">
    <property type="entry name" value="MUTATOR FAMILY TRANSPOSASE"/>
    <property type="match status" value="1"/>
</dbReference>
<evidence type="ECO:0000256" key="6">
    <source>
        <dbReference type="RuleBase" id="RU365089"/>
    </source>
</evidence>
<name>A0A511D814_9PSEU</name>
<keyword evidence="9" id="KW-1185">Reference proteome</keyword>
<organism evidence="8 9">
    <name type="scientific">Pseudonocardia asaccharolytica DSM 44247 = NBRC 16224</name>
    <dbReference type="NCBI Taxonomy" id="1123024"/>
    <lineage>
        <taxon>Bacteria</taxon>
        <taxon>Bacillati</taxon>
        <taxon>Actinomycetota</taxon>
        <taxon>Actinomycetes</taxon>
        <taxon>Pseudonocardiales</taxon>
        <taxon>Pseudonocardiaceae</taxon>
        <taxon>Pseudonocardia</taxon>
    </lineage>
</organism>
<accession>A0A511D814</accession>
<protein>
    <recommendedName>
        <fullName evidence="6">Mutator family transposase</fullName>
    </recommendedName>
</protein>
<dbReference type="PANTHER" id="PTHR33217">
    <property type="entry name" value="TRANSPOSASE FOR INSERTION SEQUENCE ELEMENT IS1081"/>
    <property type="match status" value="1"/>
</dbReference>
<comment type="function">
    <text evidence="1 6">Required for the transposition of the insertion element.</text>
</comment>
<dbReference type="AlphaFoldDB" id="A0A511D814"/>
<keyword evidence="4 6" id="KW-0238">DNA-binding</keyword>
<sequence>MTDLMPEPLVDLDAGAGDEPSASTAPVPDVLDAVDEQLIARLAGRARENGLALTGEGGLLAQLTKRLVESALEGEITDHLGYDRHVPAGRDGGDSRNGHRTKTAWTEVGPVEIDVPRDRNGSFQPQIVAKRQRRLSGVDEQDLRISRSRMPAIPASGFVISDVRRAPGAAAAGAEQRRSSFRISGTRTSVVAPTGFEPALPP</sequence>
<proteinExistence type="inferred from homology"/>
<dbReference type="GO" id="GO:0003677">
    <property type="term" value="F:DNA binding"/>
    <property type="evidence" value="ECO:0007669"/>
    <property type="project" value="UniProtKB-UniRule"/>
</dbReference>
<evidence type="ECO:0000256" key="1">
    <source>
        <dbReference type="ARBA" id="ARBA00002190"/>
    </source>
</evidence>
<evidence type="ECO:0000256" key="2">
    <source>
        <dbReference type="ARBA" id="ARBA00010961"/>
    </source>
</evidence>
<dbReference type="EMBL" id="BJVI01000031">
    <property type="protein sequence ID" value="GEL19078.1"/>
    <property type="molecule type" value="Genomic_DNA"/>
</dbReference>
<evidence type="ECO:0000313" key="8">
    <source>
        <dbReference type="EMBL" id="GEL19078.1"/>
    </source>
</evidence>
<comment type="similarity">
    <text evidence="2 6">Belongs to the transposase mutator family.</text>
</comment>